<keyword evidence="10" id="KW-0472">Membrane</keyword>
<dbReference type="CDD" id="cd03216">
    <property type="entry name" value="ABC_Carb_Monos_I"/>
    <property type="match status" value="1"/>
</dbReference>
<dbReference type="SUPFAM" id="SSF52540">
    <property type="entry name" value="P-loop containing nucleoside triphosphate hydrolases"/>
    <property type="match status" value="2"/>
</dbReference>
<comment type="caution">
    <text evidence="12">The sequence shown here is derived from an EMBL/GenBank/DDBJ whole genome shotgun (WGS) entry which is preliminary data.</text>
</comment>
<dbReference type="RefSeq" id="WP_250915366.1">
    <property type="nucleotide sequence ID" value="NZ_JAMXLX010000005.1"/>
</dbReference>
<dbReference type="InterPro" id="IPR003439">
    <property type="entry name" value="ABC_transporter-like_ATP-bd"/>
</dbReference>
<dbReference type="Gene3D" id="3.40.50.300">
    <property type="entry name" value="P-loop containing nucleotide triphosphate hydrolases"/>
    <property type="match status" value="2"/>
</dbReference>
<dbReference type="GO" id="GO:0005886">
    <property type="term" value="C:plasma membrane"/>
    <property type="evidence" value="ECO:0007669"/>
    <property type="project" value="UniProtKB-SubCell"/>
</dbReference>
<organism evidence="12 13">
    <name type="scientific">Ciceribacter sichuanensis</name>
    <dbReference type="NCBI Taxonomy" id="2949647"/>
    <lineage>
        <taxon>Bacteria</taxon>
        <taxon>Pseudomonadati</taxon>
        <taxon>Pseudomonadota</taxon>
        <taxon>Alphaproteobacteria</taxon>
        <taxon>Hyphomicrobiales</taxon>
        <taxon>Rhizobiaceae</taxon>
        <taxon>Ciceribacter</taxon>
    </lineage>
</organism>
<evidence type="ECO:0000256" key="1">
    <source>
        <dbReference type="ARBA" id="ARBA00004202"/>
    </source>
</evidence>
<comment type="similarity">
    <text evidence="2">Belongs to the ABC transporter superfamily.</text>
</comment>
<dbReference type="EMBL" id="JAMXLX010000005">
    <property type="protein sequence ID" value="MCO5958409.1"/>
    <property type="molecule type" value="Genomic_DNA"/>
</dbReference>
<dbReference type="FunFam" id="3.40.50.300:FF:000127">
    <property type="entry name" value="Ribose import ATP-binding protein RbsA"/>
    <property type="match status" value="1"/>
</dbReference>
<dbReference type="GO" id="GO:0005524">
    <property type="term" value="F:ATP binding"/>
    <property type="evidence" value="ECO:0007669"/>
    <property type="project" value="UniProtKB-KW"/>
</dbReference>
<dbReference type="AlphaFoldDB" id="A0AAJ1BY72"/>
<dbReference type="PANTHER" id="PTHR43790:SF3">
    <property type="entry name" value="D-ALLOSE IMPORT ATP-BINDING PROTEIN ALSA-RELATED"/>
    <property type="match status" value="1"/>
</dbReference>
<dbReference type="InterPro" id="IPR003593">
    <property type="entry name" value="AAA+_ATPase"/>
</dbReference>
<comment type="subcellular location">
    <subcellularLocation>
        <location evidence="1">Cell membrane</location>
        <topology evidence="1">Peripheral membrane protein</topology>
    </subcellularLocation>
</comment>
<keyword evidence="8 12" id="KW-0067">ATP-binding</keyword>
<evidence type="ECO:0000256" key="8">
    <source>
        <dbReference type="ARBA" id="ARBA00022840"/>
    </source>
</evidence>
<evidence type="ECO:0000256" key="3">
    <source>
        <dbReference type="ARBA" id="ARBA00022448"/>
    </source>
</evidence>
<evidence type="ECO:0000313" key="12">
    <source>
        <dbReference type="EMBL" id="MCO5958409.1"/>
    </source>
</evidence>
<keyword evidence="7" id="KW-0547">Nucleotide-binding</keyword>
<sequence length="509" mass="55980">MTLVGEQPRTPVLAAERISKSFGEVQVLFSVDFDVLPGEVHALVGENGAGKSTLIKILSGFESPTSGRILLDSQPVSLPANGAAEALGIVLIHQEFNLADHLTVAESLFLGREVTRFGVLDRKFMRRETRRVLDLLGSHIDEDALISSLAVADKQMVEIAKAISREARVVFMDEPTAVLSREETDILFDQVRKLRDKGTSFVFVSHKLDEVMELTDRVTVLRDGQWIKTAPTALLDGESIAQLMVGRELSSLYPSKEEPDVDEQIVLSVRGLTTGYVKDAGFELRKGEVLGFSGLIGSGRSELMEAIAGLRPRLSGEVTLKGASLPPHDFEEATRRGLAYMTKDRKGKGLLLGEGMTPNLTLQSIDRHVRHGYLDPASEAKAMARAKRRFDIRVRDDRVKVGRMSGGNQQKLLLAKIMETEPDVIIIDEPTRGIDVGTKQQIYHFIAALAREGRSIIVVSSEMPEVIGLCTRVAVMREGRLVGMLEGEEISEQMIMRYAAGLRKQQAVG</sequence>
<dbReference type="PROSITE" id="PS50893">
    <property type="entry name" value="ABC_TRANSPORTER_2"/>
    <property type="match status" value="2"/>
</dbReference>
<dbReference type="InterPro" id="IPR027417">
    <property type="entry name" value="P-loop_NTPase"/>
</dbReference>
<keyword evidence="9" id="KW-1278">Translocase</keyword>
<dbReference type="Pfam" id="PF00005">
    <property type="entry name" value="ABC_tran"/>
    <property type="match status" value="2"/>
</dbReference>
<dbReference type="InterPro" id="IPR017871">
    <property type="entry name" value="ABC_transporter-like_CS"/>
</dbReference>
<dbReference type="PROSITE" id="PS00211">
    <property type="entry name" value="ABC_TRANSPORTER_1"/>
    <property type="match status" value="1"/>
</dbReference>
<dbReference type="Proteomes" id="UP001155380">
    <property type="component" value="Unassembled WGS sequence"/>
</dbReference>
<dbReference type="InterPro" id="IPR050107">
    <property type="entry name" value="ABC_carbohydrate_import_ATPase"/>
</dbReference>
<dbReference type="CDD" id="cd03215">
    <property type="entry name" value="ABC_Carb_Monos_II"/>
    <property type="match status" value="1"/>
</dbReference>
<accession>A0AAJ1BY72</accession>
<proteinExistence type="inferred from homology"/>
<evidence type="ECO:0000313" key="13">
    <source>
        <dbReference type="Proteomes" id="UP001155380"/>
    </source>
</evidence>
<reference evidence="12" key="1">
    <citation type="submission" date="2022-06" db="EMBL/GenBank/DDBJ databases">
        <authorList>
            <person name="Sun Q."/>
        </authorList>
    </citation>
    <scope>NUCLEOTIDE SEQUENCE</scope>
    <source>
        <strain evidence="12">S101</strain>
    </source>
</reference>
<keyword evidence="4" id="KW-1003">Cell membrane</keyword>
<evidence type="ECO:0000259" key="11">
    <source>
        <dbReference type="PROSITE" id="PS50893"/>
    </source>
</evidence>
<evidence type="ECO:0000256" key="2">
    <source>
        <dbReference type="ARBA" id="ARBA00005417"/>
    </source>
</evidence>
<dbReference type="SMART" id="SM00382">
    <property type="entry name" value="AAA"/>
    <property type="match status" value="2"/>
</dbReference>
<gene>
    <name evidence="12" type="ORF">NBH21_16650</name>
</gene>
<feature type="domain" description="ABC transporter" evidence="11">
    <location>
        <begin position="261"/>
        <end position="503"/>
    </location>
</feature>
<keyword evidence="6" id="KW-0677">Repeat</keyword>
<feature type="domain" description="ABC transporter" evidence="11">
    <location>
        <begin position="13"/>
        <end position="248"/>
    </location>
</feature>
<evidence type="ECO:0000256" key="6">
    <source>
        <dbReference type="ARBA" id="ARBA00022737"/>
    </source>
</evidence>
<evidence type="ECO:0000256" key="9">
    <source>
        <dbReference type="ARBA" id="ARBA00022967"/>
    </source>
</evidence>
<dbReference type="PANTHER" id="PTHR43790">
    <property type="entry name" value="CARBOHYDRATE TRANSPORT ATP-BINDING PROTEIN MG119-RELATED"/>
    <property type="match status" value="1"/>
</dbReference>
<dbReference type="GO" id="GO:0016887">
    <property type="term" value="F:ATP hydrolysis activity"/>
    <property type="evidence" value="ECO:0007669"/>
    <property type="project" value="InterPro"/>
</dbReference>
<evidence type="ECO:0000256" key="4">
    <source>
        <dbReference type="ARBA" id="ARBA00022475"/>
    </source>
</evidence>
<evidence type="ECO:0000256" key="5">
    <source>
        <dbReference type="ARBA" id="ARBA00022597"/>
    </source>
</evidence>
<keyword evidence="3" id="KW-0813">Transport</keyword>
<protein>
    <submittedName>
        <fullName evidence="12">Sugar ABC transporter ATP-binding protein</fullName>
    </submittedName>
</protein>
<evidence type="ECO:0000256" key="7">
    <source>
        <dbReference type="ARBA" id="ARBA00022741"/>
    </source>
</evidence>
<evidence type="ECO:0000256" key="10">
    <source>
        <dbReference type="ARBA" id="ARBA00023136"/>
    </source>
</evidence>
<keyword evidence="5" id="KW-0762">Sugar transport</keyword>
<name>A0AAJ1BY72_9HYPH</name>